<dbReference type="EMBL" id="LR798301">
    <property type="protein sequence ID" value="CAB5222314.1"/>
    <property type="molecule type" value="Genomic_DNA"/>
</dbReference>
<evidence type="ECO:0000313" key="1">
    <source>
        <dbReference type="EMBL" id="CAB5222314.1"/>
    </source>
</evidence>
<sequence length="164" mass="17782">MITSIGNVSGDNNIVTGNIGIANVGIPDSYYVDEPMLSLTQNQRVLTALSKLDSVSQYIEKNLISIEFVDGYRDTFLWGKVVAMDNVPMVHMYANNFSEKFLQKINRYATVSAYVMEGTGGCDGDNPNFVLFIEPYVSSTGVSYTGVKIIVGGTTKPTTKGAGK</sequence>
<protein>
    <submittedName>
        <fullName evidence="1">Uncharacterized protein</fullName>
    </submittedName>
</protein>
<organism evidence="1">
    <name type="scientific">uncultured Caudovirales phage</name>
    <dbReference type="NCBI Taxonomy" id="2100421"/>
    <lineage>
        <taxon>Viruses</taxon>
        <taxon>Duplodnaviria</taxon>
        <taxon>Heunggongvirae</taxon>
        <taxon>Uroviricota</taxon>
        <taxon>Caudoviricetes</taxon>
        <taxon>Peduoviridae</taxon>
        <taxon>Maltschvirus</taxon>
        <taxon>Maltschvirus maltsch</taxon>
    </lineage>
</organism>
<reference evidence="1" key="1">
    <citation type="submission" date="2020-05" db="EMBL/GenBank/DDBJ databases">
        <authorList>
            <person name="Chiriac C."/>
            <person name="Salcher M."/>
            <person name="Ghai R."/>
            <person name="Kavagutti S V."/>
        </authorList>
    </citation>
    <scope>NUCLEOTIDE SEQUENCE</scope>
</reference>
<proteinExistence type="predicted"/>
<name>A0A6J7X1X6_9CAUD</name>
<gene>
    <name evidence="1" type="ORF">UFOVP361_114</name>
</gene>
<accession>A0A6J7X1X6</accession>